<dbReference type="EMBL" id="UINC01001753">
    <property type="protein sequence ID" value="SUZ88073.1"/>
    <property type="molecule type" value="Genomic_DNA"/>
</dbReference>
<dbReference type="InterPro" id="IPR050312">
    <property type="entry name" value="IolE/XylAMocC-like"/>
</dbReference>
<feature type="compositionally biased region" description="Basic and acidic residues" evidence="1">
    <location>
        <begin position="399"/>
        <end position="408"/>
    </location>
</feature>
<accession>A0A381RFT8</accession>
<reference evidence="3" key="1">
    <citation type="submission" date="2018-05" db="EMBL/GenBank/DDBJ databases">
        <authorList>
            <person name="Lanie J.A."/>
            <person name="Ng W.-L."/>
            <person name="Kazmierczak K.M."/>
            <person name="Andrzejewski T.M."/>
            <person name="Davidsen T.M."/>
            <person name="Wayne K.J."/>
            <person name="Tettelin H."/>
            <person name="Glass J.I."/>
            <person name="Rusch D."/>
            <person name="Podicherti R."/>
            <person name="Tsui H.-C.T."/>
            <person name="Winkler M.E."/>
        </authorList>
    </citation>
    <scope>NUCLEOTIDE SEQUENCE</scope>
</reference>
<gene>
    <name evidence="3" type="ORF">METZ01_LOCUS40927</name>
</gene>
<protein>
    <recommendedName>
        <fullName evidence="2">Xylose isomerase-like TIM barrel domain-containing protein</fullName>
    </recommendedName>
</protein>
<evidence type="ECO:0000259" key="2">
    <source>
        <dbReference type="Pfam" id="PF01261"/>
    </source>
</evidence>
<dbReference type="PANTHER" id="PTHR12110:SF21">
    <property type="entry name" value="XYLOSE ISOMERASE-LIKE TIM BARREL DOMAIN-CONTAINING PROTEIN"/>
    <property type="match status" value="1"/>
</dbReference>
<feature type="domain" description="Xylose isomerase-like TIM barrel" evidence="2">
    <location>
        <begin position="192"/>
        <end position="372"/>
    </location>
</feature>
<dbReference type="InterPro" id="IPR013022">
    <property type="entry name" value="Xyl_isomerase-like_TIM-brl"/>
</dbReference>
<feature type="region of interest" description="Disordered" evidence="1">
    <location>
        <begin position="388"/>
        <end position="416"/>
    </location>
</feature>
<dbReference type="SUPFAM" id="SSF51658">
    <property type="entry name" value="Xylose isomerase-like"/>
    <property type="match status" value="1"/>
</dbReference>
<sequence length="416" mass="46798">MGFSQTKTHRQGQQSWHQIGLVRGQFGDIQEDEFLDFLSTEKFDGWEEASWELPLDQCSNDKGAKKFAESRIAKASKRNLEIFSVATHLQGQALGDEPSAKTLQFVGGEAVEAYAKWRQSNDPPRHDPYFVPDEVGKLIHTQALNALIGCARLSKYLAEGLDRHIPLPGFCGSPANCWSHWFLFPPLPTEIAGHQLADVRRVSLELIVERFAPFLDACRKYGTTFDLECHPSERAMGDLESAHDWLQYLSDAGYGDVIGFNLDCSHLEWQHVSAVEFIREFKDYIHCVHIKGVQVMPEHCRGGWLGGHQDFGATTNGWNFVTAGSNRDAINTEEVLVELNRVGFDGALSIEWEDNDVDKLAGARAALHNLRSVDLQPSYAKHDKTLRAAETTSTAKQTANEKAKLRQERRLRRPAR</sequence>
<evidence type="ECO:0000313" key="3">
    <source>
        <dbReference type="EMBL" id="SUZ88073.1"/>
    </source>
</evidence>
<dbReference type="Gene3D" id="3.20.20.150">
    <property type="entry name" value="Divalent-metal-dependent TIM barrel enzymes"/>
    <property type="match status" value="1"/>
</dbReference>
<proteinExistence type="predicted"/>
<dbReference type="Pfam" id="PF01261">
    <property type="entry name" value="AP_endonuc_2"/>
    <property type="match status" value="1"/>
</dbReference>
<dbReference type="AlphaFoldDB" id="A0A381RFT8"/>
<name>A0A381RFT8_9ZZZZ</name>
<dbReference type="InterPro" id="IPR036237">
    <property type="entry name" value="Xyl_isomerase-like_sf"/>
</dbReference>
<organism evidence="3">
    <name type="scientific">marine metagenome</name>
    <dbReference type="NCBI Taxonomy" id="408172"/>
    <lineage>
        <taxon>unclassified sequences</taxon>
        <taxon>metagenomes</taxon>
        <taxon>ecological metagenomes</taxon>
    </lineage>
</organism>
<evidence type="ECO:0000256" key="1">
    <source>
        <dbReference type="SAM" id="MobiDB-lite"/>
    </source>
</evidence>
<dbReference type="PANTHER" id="PTHR12110">
    <property type="entry name" value="HYDROXYPYRUVATE ISOMERASE"/>
    <property type="match status" value="1"/>
</dbReference>